<dbReference type="AlphaFoldDB" id="A0A804QWY5"/>
<dbReference type="EnsemblPlants" id="Zm00001eb367030_T001">
    <property type="protein sequence ID" value="Zm00001eb367030_P001"/>
    <property type="gene ID" value="Zm00001eb367030"/>
</dbReference>
<reference evidence="2" key="1">
    <citation type="journal article" date="2009" name="Science">
        <title>The B73 maize genome: complexity, diversity, and dynamics.</title>
        <authorList>
            <person name="Schnable P.S."/>
            <person name="Ware D."/>
            <person name="Fulton R.S."/>
            <person name="Stein J.C."/>
            <person name="Wei F."/>
            <person name="Pasternak S."/>
            <person name="Liang C."/>
            <person name="Zhang J."/>
            <person name="Fulton L."/>
            <person name="Graves T.A."/>
            <person name="Minx P."/>
            <person name="Reily A.D."/>
            <person name="Courtney L."/>
            <person name="Kruchowski S.S."/>
            <person name="Tomlinson C."/>
            <person name="Strong C."/>
            <person name="Delehaunty K."/>
            <person name="Fronick C."/>
            <person name="Courtney B."/>
            <person name="Rock S.M."/>
            <person name="Belter E."/>
            <person name="Du F."/>
            <person name="Kim K."/>
            <person name="Abbott R.M."/>
            <person name="Cotton M."/>
            <person name="Levy A."/>
            <person name="Marchetto P."/>
            <person name="Ochoa K."/>
            <person name="Jackson S.M."/>
            <person name="Gillam B."/>
            <person name="Chen W."/>
            <person name="Yan L."/>
            <person name="Higginbotham J."/>
            <person name="Cardenas M."/>
            <person name="Waligorski J."/>
            <person name="Applebaum E."/>
            <person name="Phelps L."/>
            <person name="Falcone J."/>
            <person name="Kanchi K."/>
            <person name="Thane T."/>
            <person name="Scimone A."/>
            <person name="Thane N."/>
            <person name="Henke J."/>
            <person name="Wang T."/>
            <person name="Ruppert J."/>
            <person name="Shah N."/>
            <person name="Rotter K."/>
            <person name="Hodges J."/>
            <person name="Ingenthron E."/>
            <person name="Cordes M."/>
            <person name="Kohlberg S."/>
            <person name="Sgro J."/>
            <person name="Delgado B."/>
            <person name="Mead K."/>
            <person name="Chinwalla A."/>
            <person name="Leonard S."/>
            <person name="Crouse K."/>
            <person name="Collura K."/>
            <person name="Kudrna D."/>
            <person name="Currie J."/>
            <person name="He R."/>
            <person name="Angelova A."/>
            <person name="Rajasekar S."/>
            <person name="Mueller T."/>
            <person name="Lomeli R."/>
            <person name="Scara G."/>
            <person name="Ko A."/>
            <person name="Delaney K."/>
            <person name="Wissotski M."/>
            <person name="Lopez G."/>
            <person name="Campos D."/>
            <person name="Braidotti M."/>
            <person name="Ashley E."/>
            <person name="Golser W."/>
            <person name="Kim H."/>
            <person name="Lee S."/>
            <person name="Lin J."/>
            <person name="Dujmic Z."/>
            <person name="Kim W."/>
            <person name="Talag J."/>
            <person name="Zuccolo A."/>
            <person name="Fan C."/>
            <person name="Sebastian A."/>
            <person name="Kramer M."/>
            <person name="Spiegel L."/>
            <person name="Nascimento L."/>
            <person name="Zutavern T."/>
            <person name="Miller B."/>
            <person name="Ambroise C."/>
            <person name="Muller S."/>
            <person name="Spooner W."/>
            <person name="Narechania A."/>
            <person name="Ren L."/>
            <person name="Wei S."/>
            <person name="Kumari S."/>
            <person name="Faga B."/>
            <person name="Levy M.J."/>
            <person name="McMahan L."/>
            <person name="Van Buren P."/>
            <person name="Vaughn M.W."/>
            <person name="Ying K."/>
            <person name="Yeh C.-T."/>
            <person name="Emrich S.J."/>
            <person name="Jia Y."/>
            <person name="Kalyanaraman A."/>
            <person name="Hsia A.-P."/>
            <person name="Barbazuk W.B."/>
            <person name="Baucom R.S."/>
            <person name="Brutnell T.P."/>
            <person name="Carpita N.C."/>
            <person name="Chaparro C."/>
            <person name="Chia J.-M."/>
            <person name="Deragon J.-M."/>
            <person name="Estill J.C."/>
            <person name="Fu Y."/>
            <person name="Jeddeloh J.A."/>
            <person name="Han Y."/>
            <person name="Lee H."/>
            <person name="Li P."/>
            <person name="Lisch D.R."/>
            <person name="Liu S."/>
            <person name="Liu Z."/>
            <person name="Nagel D.H."/>
            <person name="McCann M.C."/>
            <person name="SanMiguel P."/>
            <person name="Myers A.M."/>
            <person name="Nettleton D."/>
            <person name="Nguyen J."/>
            <person name="Penning B.W."/>
            <person name="Ponnala L."/>
            <person name="Schneider K.L."/>
            <person name="Schwartz D.C."/>
            <person name="Sharma A."/>
            <person name="Soderlund C."/>
            <person name="Springer N.M."/>
            <person name="Sun Q."/>
            <person name="Wang H."/>
            <person name="Waterman M."/>
            <person name="Westerman R."/>
            <person name="Wolfgruber T.K."/>
            <person name="Yang L."/>
            <person name="Yu Y."/>
            <person name="Zhang L."/>
            <person name="Zhou S."/>
            <person name="Zhu Q."/>
            <person name="Bennetzen J.L."/>
            <person name="Dawe R.K."/>
            <person name="Jiang J."/>
            <person name="Jiang N."/>
            <person name="Presting G.G."/>
            <person name="Wessler S.R."/>
            <person name="Aluru S."/>
            <person name="Martienssen R.A."/>
            <person name="Clifton S.W."/>
            <person name="McCombie W.R."/>
            <person name="Wing R.A."/>
            <person name="Wilson R.K."/>
        </authorList>
    </citation>
    <scope>NUCLEOTIDE SEQUENCE [LARGE SCALE GENOMIC DNA]</scope>
    <source>
        <strain evidence="2">cv. B73</strain>
    </source>
</reference>
<dbReference type="InParanoid" id="A0A804QWY5"/>
<proteinExistence type="predicted"/>
<dbReference type="Proteomes" id="UP000007305">
    <property type="component" value="Chromosome 8"/>
</dbReference>
<dbReference type="PANTHER" id="PTHR47762">
    <property type="entry name" value="OSJNBB0079B02.4 PROTEIN"/>
    <property type="match status" value="1"/>
</dbReference>
<keyword evidence="2" id="KW-1185">Reference proteome</keyword>
<evidence type="ECO:0000313" key="1">
    <source>
        <dbReference type="EnsemblPlants" id="Zm00001eb367030_P001"/>
    </source>
</evidence>
<dbReference type="PANTHER" id="PTHR47762:SF2">
    <property type="entry name" value="OS04G0640800 PROTEIN"/>
    <property type="match status" value="1"/>
</dbReference>
<evidence type="ECO:0000313" key="2">
    <source>
        <dbReference type="Proteomes" id="UP000007305"/>
    </source>
</evidence>
<dbReference type="Gramene" id="Zm00001eb367030_T001">
    <property type="protein sequence ID" value="Zm00001eb367030_P001"/>
    <property type="gene ID" value="Zm00001eb367030"/>
</dbReference>
<reference evidence="1" key="2">
    <citation type="submission" date="2019-07" db="EMBL/GenBank/DDBJ databases">
        <authorList>
            <person name="Seetharam A."/>
            <person name="Woodhouse M."/>
            <person name="Cannon E."/>
        </authorList>
    </citation>
    <scope>NUCLEOTIDE SEQUENCE [LARGE SCALE GENOMIC DNA]</scope>
    <source>
        <strain evidence="1">cv. B73</strain>
    </source>
</reference>
<reference evidence="1" key="3">
    <citation type="submission" date="2021-05" db="UniProtKB">
        <authorList>
            <consortium name="EnsemblPlants"/>
        </authorList>
    </citation>
    <scope>IDENTIFICATION</scope>
    <source>
        <strain evidence="1">cv. B73</strain>
    </source>
</reference>
<accession>A0A804QWY5</accession>
<name>A0A804QWY5_MAIZE</name>
<sequence>ISVLAHPLHGRGSRNPRPLWKERHAADSGIQGLAFSISVTTTGGFAPSTACSGFRYFYGGKLLLATTKLQDPGTCRLCGSPRQYELQLMSSLSTFSMKLETTPQIMYPAAGLGWLSS</sequence>
<protein>
    <submittedName>
        <fullName evidence="1">Uncharacterized protein</fullName>
    </submittedName>
</protein>
<organism evidence="1 2">
    <name type="scientific">Zea mays</name>
    <name type="common">Maize</name>
    <dbReference type="NCBI Taxonomy" id="4577"/>
    <lineage>
        <taxon>Eukaryota</taxon>
        <taxon>Viridiplantae</taxon>
        <taxon>Streptophyta</taxon>
        <taxon>Embryophyta</taxon>
        <taxon>Tracheophyta</taxon>
        <taxon>Spermatophyta</taxon>
        <taxon>Magnoliopsida</taxon>
        <taxon>Liliopsida</taxon>
        <taxon>Poales</taxon>
        <taxon>Poaceae</taxon>
        <taxon>PACMAD clade</taxon>
        <taxon>Panicoideae</taxon>
        <taxon>Andropogonodae</taxon>
        <taxon>Andropogoneae</taxon>
        <taxon>Tripsacinae</taxon>
        <taxon>Zea</taxon>
    </lineage>
</organism>